<dbReference type="OrthoDB" id="372037at2157"/>
<dbReference type="AlphaFoldDB" id="A0A6N0NSM9"/>
<dbReference type="KEGG" id="mten:GWK48_04275"/>
<evidence type="ECO:0000313" key="3">
    <source>
        <dbReference type="Proteomes" id="UP000509301"/>
    </source>
</evidence>
<keyword evidence="3" id="KW-1185">Reference proteome</keyword>
<dbReference type="InterPro" id="IPR036425">
    <property type="entry name" value="MoaB/Mog-like_dom_sf"/>
</dbReference>
<dbReference type="PANTHER" id="PTHR13939">
    <property type="entry name" value="NICOTINAMIDE-NUCLEOTIDE AMIDOHYDROLASE PNCC"/>
    <property type="match status" value="1"/>
</dbReference>
<dbReference type="EMBL" id="CP049074">
    <property type="protein sequence ID" value="QKQ99711.1"/>
    <property type="molecule type" value="Genomic_DNA"/>
</dbReference>
<protein>
    <submittedName>
        <fullName evidence="2">Nicotinamide mononucleotide deamidase-related protein</fullName>
    </submittedName>
</protein>
<sequence>MCKMYNAEILTIGNELLNGRTVNTNATHIASKLTLLGFTVRRITTVGDNLKDIHDAVKEILSRNPMLLVTSGGLGPTYDDMTVEGVANALNLKIELNKEAYSEILEKYRSRGLQLTEERLKMAMLPVGAIAIRNEVGIAPGVLISLPGTDILLTPGVPREMESILEKYLKEYLRFKPDIYYYEEFFTVKGVMESELAPFIKRLVKETNIYIKTHPKGHETLSPSLEIQVSANGKTKDEAVYKVKSAIEEIKNKVKSMGGVVV</sequence>
<name>A0A6N0NSM9_9CREN</name>
<dbReference type="Gene3D" id="3.40.980.10">
    <property type="entry name" value="MoaB/Mog-like domain"/>
    <property type="match status" value="1"/>
</dbReference>
<dbReference type="Pfam" id="PF00994">
    <property type="entry name" value="MoCF_biosynth"/>
    <property type="match status" value="1"/>
</dbReference>
<dbReference type="CDD" id="cd00885">
    <property type="entry name" value="cinA"/>
    <property type="match status" value="1"/>
</dbReference>
<evidence type="ECO:0000259" key="1">
    <source>
        <dbReference type="SMART" id="SM00852"/>
    </source>
</evidence>
<dbReference type="Proteomes" id="UP000509301">
    <property type="component" value="Chromosome"/>
</dbReference>
<accession>A0A6N0NSM9</accession>
<dbReference type="NCBIfam" id="NF002291">
    <property type="entry name" value="PRK01215.1"/>
    <property type="match status" value="1"/>
</dbReference>
<organism evidence="2 3">
    <name type="scientific">Metallosphaera tengchongensis</name>
    <dbReference type="NCBI Taxonomy" id="1532350"/>
    <lineage>
        <taxon>Archaea</taxon>
        <taxon>Thermoproteota</taxon>
        <taxon>Thermoprotei</taxon>
        <taxon>Sulfolobales</taxon>
        <taxon>Sulfolobaceae</taxon>
        <taxon>Metallosphaera</taxon>
    </lineage>
</organism>
<feature type="domain" description="MoaB/Mog" evidence="1">
    <location>
        <begin position="8"/>
        <end position="176"/>
    </location>
</feature>
<dbReference type="SUPFAM" id="SSF53218">
    <property type="entry name" value="Molybdenum cofactor biosynthesis proteins"/>
    <property type="match status" value="1"/>
</dbReference>
<evidence type="ECO:0000313" key="2">
    <source>
        <dbReference type="EMBL" id="QKQ99711.1"/>
    </source>
</evidence>
<dbReference type="InterPro" id="IPR001453">
    <property type="entry name" value="MoaB/Mog_dom"/>
</dbReference>
<dbReference type="InterPro" id="IPR050101">
    <property type="entry name" value="CinA"/>
</dbReference>
<dbReference type="SMART" id="SM00852">
    <property type="entry name" value="MoCF_biosynth"/>
    <property type="match status" value="1"/>
</dbReference>
<dbReference type="PANTHER" id="PTHR13939:SF0">
    <property type="entry name" value="NMN AMIDOHYDROLASE-LIKE PROTEIN YFAY"/>
    <property type="match status" value="1"/>
</dbReference>
<reference evidence="2 3" key="1">
    <citation type="submission" date="2020-02" db="EMBL/GenBank/DDBJ databases">
        <title>Comparative genome analysis reveals the metabolism and evolution of the thermophilic archaeal genus Metallosphaera.</title>
        <authorList>
            <person name="Jiang C."/>
        </authorList>
    </citation>
    <scope>NUCLEOTIDE SEQUENCE [LARGE SCALE GENOMIC DNA]</scope>
    <source>
        <strain evidence="2 3">Ric-A</strain>
    </source>
</reference>
<gene>
    <name evidence="2" type="ORF">GWK48_04275</name>
</gene>
<proteinExistence type="predicted"/>